<dbReference type="SUPFAM" id="SSF49854">
    <property type="entry name" value="Spermadhesin, CUB domain"/>
    <property type="match status" value="1"/>
</dbReference>
<evidence type="ECO:0000256" key="2">
    <source>
        <dbReference type="ARBA" id="ARBA00023157"/>
    </source>
</evidence>
<evidence type="ECO:0000313" key="4">
    <source>
        <dbReference type="Proteomes" id="UP000013827"/>
    </source>
</evidence>
<proteinExistence type="predicted"/>
<evidence type="ECO:0000313" key="3">
    <source>
        <dbReference type="EnsemblProtists" id="EOD06830"/>
    </source>
</evidence>
<evidence type="ECO:0008006" key="5">
    <source>
        <dbReference type="Google" id="ProtNLM"/>
    </source>
</evidence>
<dbReference type="InterPro" id="IPR035914">
    <property type="entry name" value="Sperma_CUB_dom_sf"/>
</dbReference>
<reference evidence="3" key="2">
    <citation type="submission" date="2024-10" db="UniProtKB">
        <authorList>
            <consortium name="EnsemblProtists"/>
        </authorList>
    </citation>
    <scope>IDENTIFICATION</scope>
</reference>
<accession>A0A0D3I6E5</accession>
<dbReference type="PANTHER" id="PTHR24251">
    <property type="entry name" value="OVOCHYMASE-RELATED"/>
    <property type="match status" value="1"/>
</dbReference>
<reference evidence="4" key="1">
    <citation type="journal article" date="2013" name="Nature">
        <title>Pan genome of the phytoplankton Emiliania underpins its global distribution.</title>
        <authorList>
            <person name="Read B.A."/>
            <person name="Kegel J."/>
            <person name="Klute M.J."/>
            <person name="Kuo A."/>
            <person name="Lefebvre S.C."/>
            <person name="Maumus F."/>
            <person name="Mayer C."/>
            <person name="Miller J."/>
            <person name="Monier A."/>
            <person name="Salamov A."/>
            <person name="Young J."/>
            <person name="Aguilar M."/>
            <person name="Claverie J.M."/>
            <person name="Frickenhaus S."/>
            <person name="Gonzalez K."/>
            <person name="Herman E.K."/>
            <person name="Lin Y.C."/>
            <person name="Napier J."/>
            <person name="Ogata H."/>
            <person name="Sarno A.F."/>
            <person name="Shmutz J."/>
            <person name="Schroeder D."/>
            <person name="de Vargas C."/>
            <person name="Verret F."/>
            <person name="von Dassow P."/>
            <person name="Valentin K."/>
            <person name="Van de Peer Y."/>
            <person name="Wheeler G."/>
            <person name="Dacks J.B."/>
            <person name="Delwiche C.F."/>
            <person name="Dyhrman S.T."/>
            <person name="Glockner G."/>
            <person name="John U."/>
            <person name="Richards T."/>
            <person name="Worden A.Z."/>
            <person name="Zhang X."/>
            <person name="Grigoriev I.V."/>
            <person name="Allen A.E."/>
            <person name="Bidle K."/>
            <person name="Borodovsky M."/>
            <person name="Bowler C."/>
            <person name="Brownlee C."/>
            <person name="Cock J.M."/>
            <person name="Elias M."/>
            <person name="Gladyshev V.N."/>
            <person name="Groth M."/>
            <person name="Guda C."/>
            <person name="Hadaegh A."/>
            <person name="Iglesias-Rodriguez M.D."/>
            <person name="Jenkins J."/>
            <person name="Jones B.M."/>
            <person name="Lawson T."/>
            <person name="Leese F."/>
            <person name="Lindquist E."/>
            <person name="Lobanov A."/>
            <person name="Lomsadze A."/>
            <person name="Malik S.B."/>
            <person name="Marsh M.E."/>
            <person name="Mackinder L."/>
            <person name="Mock T."/>
            <person name="Mueller-Roeber B."/>
            <person name="Pagarete A."/>
            <person name="Parker M."/>
            <person name="Probert I."/>
            <person name="Quesneville H."/>
            <person name="Raines C."/>
            <person name="Rensing S.A."/>
            <person name="Riano-Pachon D.M."/>
            <person name="Richier S."/>
            <person name="Rokitta S."/>
            <person name="Shiraiwa Y."/>
            <person name="Soanes D.M."/>
            <person name="van der Giezen M."/>
            <person name="Wahlund T.M."/>
            <person name="Williams B."/>
            <person name="Wilson W."/>
            <person name="Wolfe G."/>
            <person name="Wurch L.L."/>
        </authorList>
    </citation>
    <scope>NUCLEOTIDE SEQUENCE</scope>
</reference>
<organism evidence="3 4">
    <name type="scientific">Emiliania huxleyi (strain CCMP1516)</name>
    <dbReference type="NCBI Taxonomy" id="280463"/>
    <lineage>
        <taxon>Eukaryota</taxon>
        <taxon>Haptista</taxon>
        <taxon>Haptophyta</taxon>
        <taxon>Prymnesiophyceae</taxon>
        <taxon>Isochrysidales</taxon>
        <taxon>Noelaerhabdaceae</taxon>
        <taxon>Emiliania</taxon>
    </lineage>
</organism>
<keyword evidence="1" id="KW-0677">Repeat</keyword>
<dbReference type="KEGG" id="ehx:EMIHUDRAFT_258732"/>
<name>A0A0D3I6E5_EMIH1</name>
<sequence length="236" mass="25534">MHGSPGCIIWRYLVRRHQRGDDDPDLDYDGNGDPTDDCPYDYLVVNGVKYCGTSGPTGVVALDGNITWVSDYSVDGPCPLTDGAACATSPNYPDKYGPYERCEFTNVPPNPLVSLAFDVEPGADCSYDYLVVNGVRYCGISGPSGVVPLDGNLTWVSDHSVDGPCPLTDGGACATSPHYPDKYGPEEWCEFTNVPPNPLVSLTFDVQGDYSPYNDYDGNGDPTDDCYYDYLIVNGV</sequence>
<dbReference type="AlphaFoldDB" id="A0A0D3I6E5"/>
<keyword evidence="2" id="KW-1015">Disulfide bond</keyword>
<dbReference type="EnsemblProtists" id="EOD06830">
    <property type="protein sequence ID" value="EOD06830"/>
    <property type="gene ID" value="EMIHUDRAFT_258732"/>
</dbReference>
<protein>
    <recommendedName>
        <fullName evidence="5">CUB domain-containing protein</fullName>
    </recommendedName>
</protein>
<dbReference type="GeneID" id="17252981"/>
<keyword evidence="4" id="KW-1185">Reference proteome</keyword>
<dbReference type="CDD" id="cd00041">
    <property type="entry name" value="CUB"/>
    <property type="match status" value="1"/>
</dbReference>
<dbReference type="InterPro" id="IPR000859">
    <property type="entry name" value="CUB_dom"/>
</dbReference>
<dbReference type="Gene3D" id="2.60.120.290">
    <property type="entry name" value="Spermadhesin, CUB domain"/>
    <property type="match status" value="1"/>
</dbReference>
<dbReference type="Proteomes" id="UP000013827">
    <property type="component" value="Unassembled WGS sequence"/>
</dbReference>
<dbReference type="RefSeq" id="XP_005759259.1">
    <property type="nucleotide sequence ID" value="XM_005759202.1"/>
</dbReference>
<dbReference type="HOGENOM" id="CLU_1178064_0_0_1"/>
<dbReference type="PaxDb" id="2903-EOD06830"/>
<evidence type="ECO:0000256" key="1">
    <source>
        <dbReference type="ARBA" id="ARBA00022737"/>
    </source>
</evidence>